<comment type="caution">
    <text evidence="1">The sequence shown here is derived from an EMBL/GenBank/DDBJ whole genome shotgun (WGS) entry which is preliminary data.</text>
</comment>
<reference evidence="1 2" key="1">
    <citation type="submission" date="2014-02" db="EMBL/GenBank/DDBJ databases">
        <authorList>
            <person name="Sears C."/>
            <person name="Carroll K."/>
            <person name="Sack B.R."/>
            <person name="Qadri F."/>
            <person name="Myers L.L."/>
            <person name="Chung G.-T."/>
            <person name="Escheverria P."/>
            <person name="Fraser C.M."/>
            <person name="Sadzewicz L."/>
            <person name="Shefchek K.A."/>
            <person name="Tallon L."/>
            <person name="Das S.P."/>
            <person name="Daugherty S."/>
            <person name="Mongodin E.F."/>
        </authorList>
    </citation>
    <scope>NUCLEOTIDE SEQUENCE [LARGE SCALE GENOMIC DNA]</scope>
    <source>
        <strain evidence="1 2">2-F-2 #4</strain>
    </source>
</reference>
<dbReference type="PATRIC" id="fig|1339280.3.peg.3955"/>
<accession>A0A015Y8I2</accession>
<name>A0A015Y8I2_BACFG</name>
<dbReference type="AlphaFoldDB" id="A0A015Y8I2"/>
<dbReference type="EMBL" id="JGDM01000095">
    <property type="protein sequence ID" value="EXZ42730.1"/>
    <property type="molecule type" value="Genomic_DNA"/>
</dbReference>
<proteinExistence type="predicted"/>
<evidence type="ECO:0000313" key="2">
    <source>
        <dbReference type="Proteomes" id="UP000022272"/>
    </source>
</evidence>
<dbReference type="Proteomes" id="UP000022272">
    <property type="component" value="Unassembled WGS sequence"/>
</dbReference>
<protein>
    <submittedName>
        <fullName evidence="1">Putative membrane protein</fullName>
    </submittedName>
</protein>
<organism evidence="1 2">
    <name type="scientific">Bacteroides fragilis str. 2-F-2 #4</name>
    <dbReference type="NCBI Taxonomy" id="1339280"/>
    <lineage>
        <taxon>Bacteria</taxon>
        <taxon>Pseudomonadati</taxon>
        <taxon>Bacteroidota</taxon>
        <taxon>Bacteroidia</taxon>
        <taxon>Bacteroidales</taxon>
        <taxon>Bacteroidaceae</taxon>
        <taxon>Bacteroides</taxon>
    </lineage>
</organism>
<evidence type="ECO:0000313" key="1">
    <source>
        <dbReference type="EMBL" id="EXZ42730.1"/>
    </source>
</evidence>
<sequence length="38" mass="4235">MEDIAILLLVVLVLQIKVVAVVVNALQQCYMKIHLGMI</sequence>
<gene>
    <name evidence="1" type="ORF">M076_4128</name>
</gene>